<protein>
    <recommendedName>
        <fullName evidence="2">HTH cro/C1-type domain-containing protein</fullName>
    </recommendedName>
</protein>
<evidence type="ECO:0000313" key="3">
    <source>
        <dbReference type="EMBL" id="CUH92261.1"/>
    </source>
</evidence>
<dbReference type="InterPro" id="IPR001387">
    <property type="entry name" value="Cro/C1-type_HTH"/>
</dbReference>
<keyword evidence="1" id="KW-0238">DNA-binding</keyword>
<evidence type="ECO:0000256" key="1">
    <source>
        <dbReference type="ARBA" id="ARBA00023125"/>
    </source>
</evidence>
<dbReference type="Gene3D" id="2.60.120.10">
    <property type="entry name" value="Jelly Rolls"/>
    <property type="match status" value="1"/>
</dbReference>
<dbReference type="InterPro" id="IPR014710">
    <property type="entry name" value="RmlC-like_jellyroll"/>
</dbReference>
<proteinExistence type="predicted"/>
<dbReference type="OrthoDB" id="9814553at2"/>
<dbReference type="CDD" id="cd02209">
    <property type="entry name" value="cupin_XRE_C"/>
    <property type="match status" value="1"/>
</dbReference>
<dbReference type="InterPro" id="IPR050807">
    <property type="entry name" value="TransReg_Diox_bact_type"/>
</dbReference>
<gene>
    <name evidence="3" type="ORF">SD1D_0713</name>
</gene>
<dbReference type="GO" id="GO:0005829">
    <property type="term" value="C:cytosol"/>
    <property type="evidence" value="ECO:0007669"/>
    <property type="project" value="TreeGrafter"/>
</dbReference>
<dbReference type="Proteomes" id="UP000196053">
    <property type="component" value="Chromosome I"/>
</dbReference>
<feature type="domain" description="HTH cro/C1-type" evidence="2">
    <location>
        <begin position="7"/>
        <end position="61"/>
    </location>
</feature>
<organism evidence="3 4">
    <name type="scientific">Herbinix luporum</name>
    <dbReference type="NCBI Taxonomy" id="1679721"/>
    <lineage>
        <taxon>Bacteria</taxon>
        <taxon>Bacillati</taxon>
        <taxon>Bacillota</taxon>
        <taxon>Clostridia</taxon>
        <taxon>Lachnospirales</taxon>
        <taxon>Lachnospiraceae</taxon>
        <taxon>Herbinix</taxon>
    </lineage>
</organism>
<sequence>MNIGQKIKELRIQKSLTQEELADRAELSKGFISQLERDLTSPSIATLVDILQCLGTNLEEFFSGTTSEQVVFKKTDYFEKYDAELKNLVKWIIPNAQKNIMEPILLTLDPGGSTYPDNPHEGEEFGYVISGNITLHIGNRSYKAKKGESFYFTANKQHYITASEKHGATLLWVSTPPSF</sequence>
<dbReference type="Gene3D" id="1.10.260.40">
    <property type="entry name" value="lambda repressor-like DNA-binding domains"/>
    <property type="match status" value="1"/>
</dbReference>
<dbReference type="InterPro" id="IPR013096">
    <property type="entry name" value="Cupin_2"/>
</dbReference>
<dbReference type="PANTHER" id="PTHR46797">
    <property type="entry name" value="HTH-TYPE TRANSCRIPTIONAL REGULATOR"/>
    <property type="match status" value="1"/>
</dbReference>
<dbReference type="Pfam" id="PF01381">
    <property type="entry name" value="HTH_3"/>
    <property type="match status" value="1"/>
</dbReference>
<dbReference type="RefSeq" id="WP_058257643.1">
    <property type="nucleotide sequence ID" value="NZ_DUPS01000061.1"/>
</dbReference>
<dbReference type="Pfam" id="PF07883">
    <property type="entry name" value="Cupin_2"/>
    <property type="match status" value="1"/>
</dbReference>
<dbReference type="CDD" id="cd00093">
    <property type="entry name" value="HTH_XRE"/>
    <property type="match status" value="1"/>
</dbReference>
<dbReference type="SMART" id="SM00530">
    <property type="entry name" value="HTH_XRE"/>
    <property type="match status" value="1"/>
</dbReference>
<dbReference type="SUPFAM" id="SSF47413">
    <property type="entry name" value="lambda repressor-like DNA-binding domains"/>
    <property type="match status" value="1"/>
</dbReference>
<dbReference type="PROSITE" id="PS50943">
    <property type="entry name" value="HTH_CROC1"/>
    <property type="match status" value="1"/>
</dbReference>
<dbReference type="GO" id="GO:0003677">
    <property type="term" value="F:DNA binding"/>
    <property type="evidence" value="ECO:0007669"/>
    <property type="project" value="UniProtKB-KW"/>
</dbReference>
<dbReference type="GO" id="GO:0003700">
    <property type="term" value="F:DNA-binding transcription factor activity"/>
    <property type="evidence" value="ECO:0007669"/>
    <property type="project" value="TreeGrafter"/>
</dbReference>
<dbReference type="EMBL" id="LN879430">
    <property type="protein sequence ID" value="CUH92261.1"/>
    <property type="molecule type" value="Genomic_DNA"/>
</dbReference>
<accession>A0A0K8J3Q5</accession>
<evidence type="ECO:0000259" key="2">
    <source>
        <dbReference type="PROSITE" id="PS50943"/>
    </source>
</evidence>
<dbReference type="PANTHER" id="PTHR46797:SF2">
    <property type="entry name" value="TRANSCRIPTIONAL REGULATOR"/>
    <property type="match status" value="1"/>
</dbReference>
<reference evidence="4" key="1">
    <citation type="submission" date="2015-09" db="EMBL/GenBank/DDBJ databases">
        <authorList>
            <person name="Wibberg D."/>
        </authorList>
    </citation>
    <scope>NUCLEOTIDE SEQUENCE [LARGE SCALE GENOMIC DNA]</scope>
    <source>
        <strain evidence="4">SD1D</strain>
    </source>
</reference>
<keyword evidence="4" id="KW-1185">Reference proteome</keyword>
<dbReference type="AlphaFoldDB" id="A0A0K8J3Q5"/>
<evidence type="ECO:0000313" key="4">
    <source>
        <dbReference type="Proteomes" id="UP000196053"/>
    </source>
</evidence>
<name>A0A0K8J3Q5_9FIRM</name>
<dbReference type="SUPFAM" id="SSF51182">
    <property type="entry name" value="RmlC-like cupins"/>
    <property type="match status" value="1"/>
</dbReference>
<dbReference type="InterPro" id="IPR011051">
    <property type="entry name" value="RmlC_Cupin_sf"/>
</dbReference>
<dbReference type="InterPro" id="IPR010982">
    <property type="entry name" value="Lambda_DNA-bd_dom_sf"/>
</dbReference>
<dbReference type="KEGG" id="hsd:SD1D_0713"/>